<keyword evidence="3 6" id="KW-0812">Transmembrane</keyword>
<evidence type="ECO:0000313" key="8">
    <source>
        <dbReference type="EMBL" id="AZV43411.1"/>
    </source>
</evidence>
<dbReference type="GO" id="GO:0022857">
    <property type="term" value="F:transmembrane transporter activity"/>
    <property type="evidence" value="ECO:0007669"/>
    <property type="project" value="InterPro"/>
</dbReference>
<feature type="transmembrane region" description="Helical" evidence="6">
    <location>
        <begin position="134"/>
        <end position="155"/>
    </location>
</feature>
<keyword evidence="2" id="KW-0813">Transport</keyword>
<dbReference type="EMBL" id="CP026095">
    <property type="protein sequence ID" value="AZV43411.1"/>
    <property type="molecule type" value="Genomic_DNA"/>
</dbReference>
<dbReference type="Gene3D" id="1.20.1250.20">
    <property type="entry name" value="MFS general substrate transporter like domains"/>
    <property type="match status" value="2"/>
</dbReference>
<feature type="transmembrane region" description="Helical" evidence="6">
    <location>
        <begin position="392"/>
        <end position="412"/>
    </location>
</feature>
<reference evidence="8 9" key="1">
    <citation type="submission" date="2018-01" db="EMBL/GenBank/DDBJ databases">
        <title>Bacillus asahii Genome sequencing and assembly.</title>
        <authorList>
            <person name="Jiang H."/>
            <person name="Feng Y."/>
            <person name="Zhao F."/>
            <person name="Lin X."/>
        </authorList>
    </citation>
    <scope>NUCLEOTIDE SEQUENCE [LARGE SCALE GENOMIC DNA]</scope>
    <source>
        <strain evidence="8 9">OM18</strain>
    </source>
</reference>
<accession>A0A3Q9RNU0</accession>
<keyword evidence="4 6" id="KW-1133">Transmembrane helix</keyword>
<dbReference type="SUPFAM" id="SSF103473">
    <property type="entry name" value="MFS general substrate transporter"/>
    <property type="match status" value="1"/>
</dbReference>
<feature type="transmembrane region" description="Helical" evidence="6">
    <location>
        <begin position="47"/>
        <end position="65"/>
    </location>
</feature>
<protein>
    <recommendedName>
        <fullName evidence="7">Major facilitator superfamily (MFS) profile domain-containing protein</fullName>
    </recommendedName>
</protein>
<feature type="transmembrane region" description="Helical" evidence="6">
    <location>
        <begin position="323"/>
        <end position="349"/>
    </location>
</feature>
<gene>
    <name evidence="8" type="ORF">BAOM_2802</name>
</gene>
<dbReference type="Pfam" id="PF07690">
    <property type="entry name" value="MFS_1"/>
    <property type="match status" value="1"/>
</dbReference>
<name>A0A3Q9RNU0_9BACI</name>
<dbReference type="InterPro" id="IPR050382">
    <property type="entry name" value="MFS_Na/Anion_cotransporter"/>
</dbReference>
<evidence type="ECO:0000313" key="9">
    <source>
        <dbReference type="Proteomes" id="UP000283095"/>
    </source>
</evidence>
<evidence type="ECO:0000256" key="3">
    <source>
        <dbReference type="ARBA" id="ARBA00022692"/>
    </source>
</evidence>
<feature type="domain" description="Major facilitator superfamily (MFS) profile" evidence="7">
    <location>
        <begin position="11"/>
        <end position="416"/>
    </location>
</feature>
<dbReference type="KEGG" id="pasa:BAOM_2802"/>
<evidence type="ECO:0000256" key="2">
    <source>
        <dbReference type="ARBA" id="ARBA00022448"/>
    </source>
</evidence>
<evidence type="ECO:0000256" key="4">
    <source>
        <dbReference type="ARBA" id="ARBA00022989"/>
    </source>
</evidence>
<dbReference type="PANTHER" id="PTHR11662">
    <property type="entry name" value="SOLUTE CARRIER FAMILY 17"/>
    <property type="match status" value="1"/>
</dbReference>
<dbReference type="PROSITE" id="PS50850">
    <property type="entry name" value="MFS"/>
    <property type="match status" value="1"/>
</dbReference>
<comment type="subcellular location">
    <subcellularLocation>
        <location evidence="1">Cell membrane</location>
        <topology evidence="1">Multi-pass membrane protein</topology>
    </subcellularLocation>
</comment>
<evidence type="ECO:0000256" key="1">
    <source>
        <dbReference type="ARBA" id="ARBA00004651"/>
    </source>
</evidence>
<dbReference type="Proteomes" id="UP000283095">
    <property type="component" value="Chromosome"/>
</dbReference>
<dbReference type="GO" id="GO:0005886">
    <property type="term" value="C:plasma membrane"/>
    <property type="evidence" value="ECO:0007669"/>
    <property type="project" value="UniProtKB-SubCell"/>
</dbReference>
<proteinExistence type="predicted"/>
<dbReference type="PANTHER" id="PTHR11662:SF450">
    <property type="entry name" value="BLR1003 PROTEIN"/>
    <property type="match status" value="1"/>
</dbReference>
<feature type="transmembrane region" description="Helical" evidence="6">
    <location>
        <begin position="361"/>
        <end position="380"/>
    </location>
</feature>
<dbReference type="InterPro" id="IPR036259">
    <property type="entry name" value="MFS_trans_sf"/>
</dbReference>
<dbReference type="InterPro" id="IPR011701">
    <property type="entry name" value="MFS"/>
</dbReference>
<feature type="transmembrane region" description="Helical" evidence="6">
    <location>
        <begin position="264"/>
        <end position="285"/>
    </location>
</feature>
<keyword evidence="5 6" id="KW-0472">Membrane</keyword>
<evidence type="ECO:0000256" key="5">
    <source>
        <dbReference type="ARBA" id="ARBA00023136"/>
    </source>
</evidence>
<evidence type="ECO:0000256" key="6">
    <source>
        <dbReference type="SAM" id="Phobius"/>
    </source>
</evidence>
<dbReference type="AlphaFoldDB" id="A0A3Q9RNU0"/>
<evidence type="ECO:0000259" key="7">
    <source>
        <dbReference type="PROSITE" id="PS50850"/>
    </source>
</evidence>
<dbReference type="RefSeq" id="WP_127760613.1">
    <property type="nucleotide sequence ID" value="NZ_CP026095.1"/>
</dbReference>
<organism evidence="8 9">
    <name type="scientific">Peribacillus asahii</name>
    <dbReference type="NCBI Taxonomy" id="228899"/>
    <lineage>
        <taxon>Bacteria</taxon>
        <taxon>Bacillati</taxon>
        <taxon>Bacillota</taxon>
        <taxon>Bacilli</taxon>
        <taxon>Bacillales</taxon>
        <taxon>Bacillaceae</taxon>
        <taxon>Peribacillus</taxon>
    </lineage>
</organism>
<feature type="transmembrane region" description="Helical" evidence="6">
    <location>
        <begin position="161"/>
        <end position="181"/>
    </location>
</feature>
<feature type="transmembrane region" description="Helical" evidence="6">
    <location>
        <begin position="223"/>
        <end position="244"/>
    </location>
</feature>
<feature type="transmembrane region" description="Helical" evidence="6">
    <location>
        <begin position="297"/>
        <end position="317"/>
    </location>
</feature>
<sequence length="429" mass="46911">MTSTPKYSWIILLFLVLSGMVNQVDKIIIGLVSVPVMKELELSPSQWGVVGSSFFWAFTFSSLLFGGMADSKNKKKMLSWMSLIWLLIQFATPFVSSMSLLVLMRIILGAGEGPAPALSTAIMGKWFPKHRHGIGFGAVLLGTTGGSAIASPLLISLIEQYGWRSAFIAMGVIGLIVLVLWQIFGKESPQEIGYPSFHQENEQSSSLSKVSWREFLPHLISKNFILVVLCGGCSYWLLAVQAVWFPAYFTNIQQFNGQTLQLAVSLPFLFAAFCQIGFAIFSDWMYRKTGDIRKARINLAGFMMVLSAVCVYLGNAADSTAMAILFFSLAPGFAYVILSLAPAILMEFFSPQNIGKAQGTFIALASSTSIIAPLVFGYLIQHSATAAMGYGYAFQASAVGMLIIGILFWMGVRPAKRSDITIQSDYVQS</sequence>
<dbReference type="OrthoDB" id="9773404at2"/>
<dbReference type="InterPro" id="IPR020846">
    <property type="entry name" value="MFS_dom"/>
</dbReference>